<dbReference type="Gene3D" id="1.25.40.10">
    <property type="entry name" value="Tetratricopeptide repeat domain"/>
    <property type="match status" value="3"/>
</dbReference>
<keyword evidence="6" id="KW-1185">Reference proteome</keyword>
<dbReference type="SMART" id="SM00028">
    <property type="entry name" value="TPR"/>
    <property type="match status" value="6"/>
</dbReference>
<dbReference type="PANTHER" id="PTHR10271">
    <property type="entry name" value="INTERFERON-INDUCED PROTEIN WITH TETRATRICOPEPTIDE REPEATS"/>
    <property type="match status" value="1"/>
</dbReference>
<accession>A0A3B5KVS5</accession>
<dbReference type="STRING" id="32473.ENSXCOP00000002115"/>
<evidence type="ECO:0000313" key="5">
    <source>
        <dbReference type="Ensembl" id="ENSXCOP00000002115.1"/>
    </source>
</evidence>
<comment type="similarity">
    <text evidence="3">Belongs to the IFIT family.</text>
</comment>
<name>A0A3B5KVS5_9TELE</name>
<reference evidence="5" key="2">
    <citation type="submission" date="2025-09" db="UniProtKB">
        <authorList>
            <consortium name="Ensembl"/>
        </authorList>
    </citation>
    <scope>IDENTIFICATION</scope>
</reference>
<dbReference type="InterPro" id="IPR019734">
    <property type="entry name" value="TPR_rpt"/>
</dbReference>
<evidence type="ECO:0000313" key="6">
    <source>
        <dbReference type="Proteomes" id="UP000261380"/>
    </source>
</evidence>
<dbReference type="PROSITE" id="PS50005">
    <property type="entry name" value="TPR"/>
    <property type="match status" value="1"/>
</dbReference>
<keyword evidence="1" id="KW-0677">Repeat</keyword>
<keyword evidence="2 4" id="KW-0802">TPR repeat</keyword>
<proteinExistence type="inferred from homology"/>
<evidence type="ECO:0000256" key="4">
    <source>
        <dbReference type="PROSITE-ProRule" id="PRU00339"/>
    </source>
</evidence>
<evidence type="ECO:0000256" key="2">
    <source>
        <dbReference type="ARBA" id="ARBA00022803"/>
    </source>
</evidence>
<dbReference type="GeneTree" id="ENSGT00950000182946"/>
<dbReference type="Proteomes" id="UP000261380">
    <property type="component" value="Unplaced"/>
</dbReference>
<dbReference type="Pfam" id="PF13181">
    <property type="entry name" value="TPR_8"/>
    <property type="match status" value="1"/>
</dbReference>
<dbReference type="PANTHER" id="PTHR10271:SF29">
    <property type="entry name" value="INTERFERON-INDUCED PROTEIN WITH TETRATRICOPEPTIDE REPEATS-RELATED"/>
    <property type="match status" value="1"/>
</dbReference>
<dbReference type="GO" id="GO:0051607">
    <property type="term" value="P:defense response to virus"/>
    <property type="evidence" value="ECO:0007669"/>
    <property type="project" value="TreeGrafter"/>
</dbReference>
<evidence type="ECO:0000256" key="3">
    <source>
        <dbReference type="ARBA" id="ARBA00038336"/>
    </source>
</evidence>
<feature type="repeat" description="TPR" evidence="4">
    <location>
        <begin position="440"/>
        <end position="473"/>
    </location>
</feature>
<dbReference type="FunFam" id="1.25.40.10:FF:000032">
    <property type="entry name" value="Interferon-induced protein with tetratricopeptide repeats 5"/>
    <property type="match status" value="1"/>
</dbReference>
<dbReference type="AlphaFoldDB" id="A0A3B5KVS5"/>
<evidence type="ECO:0000256" key="1">
    <source>
        <dbReference type="ARBA" id="ARBA00022737"/>
    </source>
</evidence>
<dbReference type="GO" id="GO:0005829">
    <property type="term" value="C:cytosol"/>
    <property type="evidence" value="ECO:0007669"/>
    <property type="project" value="TreeGrafter"/>
</dbReference>
<dbReference type="Ensembl" id="ENSXCOT00000002145.1">
    <property type="protein sequence ID" value="ENSXCOP00000002115.1"/>
    <property type="gene ID" value="ENSXCOG00000001647.1"/>
</dbReference>
<dbReference type="Pfam" id="PF13374">
    <property type="entry name" value="TPR_10"/>
    <property type="match status" value="1"/>
</dbReference>
<dbReference type="InterPro" id="IPR011990">
    <property type="entry name" value="TPR-like_helical_dom_sf"/>
</dbReference>
<sequence>MCRNTISANSASDTPTVTQLQSHFTWDLKKEDMELDNLSTRLEEHITLELGRPGAVALSYSLLAYVRYLQNRPDEALKQLLKSQQTTEEVYGEDSERRLIVTYGDLAWLNYHTGNFTNSSAAGNLEFSLLLLSPQKKYPNSSSEVLHPEVYGEKAWTYLKLSKSHYPKAIKCFERALEVQKDDSEWNAGYAIALFRTERVTTDSAAITQLRRALELSPDDGVLLSMLAVKLGVEKKYEEAKSLVEKTLKVAPDNPHAMRYISKYLRYQGDIEQSIVLLERALERSNTSAFIYHQLGLCYKRKKINEQKSQHFDKQSIHEFKLRRQCILYLEKAVKIRPSFWFARLDLALMYGEEKDLSRAEEMFQHCFKKSSDKLDSLPVHDRQLIHQRYAEFHLYHTKKQDEAITHYTEVSSELKLFQLVSSKLKQIAESRLSEDKDDSLAYSVLAQVAKAEGDKNKAAELYEKALDCDENNSKYLYALWELRMELH</sequence>
<dbReference type="SUPFAM" id="SSF48452">
    <property type="entry name" value="TPR-like"/>
    <property type="match status" value="2"/>
</dbReference>
<protein>
    <submittedName>
        <fullName evidence="5">Uncharacterized protein</fullName>
    </submittedName>
</protein>
<reference evidence="5" key="1">
    <citation type="submission" date="2025-08" db="UniProtKB">
        <authorList>
            <consortium name="Ensembl"/>
        </authorList>
    </citation>
    <scope>IDENTIFICATION</scope>
</reference>
<dbReference type="Pfam" id="PF13432">
    <property type="entry name" value="TPR_16"/>
    <property type="match status" value="1"/>
</dbReference>
<organism evidence="5 6">
    <name type="scientific">Xiphophorus couchianus</name>
    <name type="common">Monterrey platyfish</name>
    <dbReference type="NCBI Taxonomy" id="32473"/>
    <lineage>
        <taxon>Eukaryota</taxon>
        <taxon>Metazoa</taxon>
        <taxon>Chordata</taxon>
        <taxon>Craniata</taxon>
        <taxon>Vertebrata</taxon>
        <taxon>Euteleostomi</taxon>
        <taxon>Actinopterygii</taxon>
        <taxon>Neopterygii</taxon>
        <taxon>Teleostei</taxon>
        <taxon>Neoteleostei</taxon>
        <taxon>Acanthomorphata</taxon>
        <taxon>Ovalentaria</taxon>
        <taxon>Atherinomorphae</taxon>
        <taxon>Cyprinodontiformes</taxon>
        <taxon>Poeciliidae</taxon>
        <taxon>Poeciliinae</taxon>
        <taxon>Xiphophorus</taxon>
    </lineage>
</organism>